<dbReference type="EMBL" id="SZYD01000014">
    <property type="protein sequence ID" value="KAD4178244.1"/>
    <property type="molecule type" value="Genomic_DNA"/>
</dbReference>
<accession>A0A5N6MWH6</accession>
<dbReference type="AlphaFoldDB" id="A0A5N6MWH6"/>
<reference evidence="1 2" key="1">
    <citation type="submission" date="2019-05" db="EMBL/GenBank/DDBJ databases">
        <title>Mikania micrantha, genome provides insights into the molecular mechanism of rapid growth.</title>
        <authorList>
            <person name="Liu B."/>
        </authorList>
    </citation>
    <scope>NUCLEOTIDE SEQUENCE [LARGE SCALE GENOMIC DNA]</scope>
    <source>
        <strain evidence="1">NLD-2019</strain>
        <tissue evidence="1">Leaf</tissue>
    </source>
</reference>
<organism evidence="1 2">
    <name type="scientific">Mikania micrantha</name>
    <name type="common">bitter vine</name>
    <dbReference type="NCBI Taxonomy" id="192012"/>
    <lineage>
        <taxon>Eukaryota</taxon>
        <taxon>Viridiplantae</taxon>
        <taxon>Streptophyta</taxon>
        <taxon>Embryophyta</taxon>
        <taxon>Tracheophyta</taxon>
        <taxon>Spermatophyta</taxon>
        <taxon>Magnoliopsida</taxon>
        <taxon>eudicotyledons</taxon>
        <taxon>Gunneridae</taxon>
        <taxon>Pentapetalae</taxon>
        <taxon>asterids</taxon>
        <taxon>campanulids</taxon>
        <taxon>Asterales</taxon>
        <taxon>Asteraceae</taxon>
        <taxon>Asteroideae</taxon>
        <taxon>Heliantheae alliance</taxon>
        <taxon>Eupatorieae</taxon>
        <taxon>Mikania</taxon>
    </lineage>
</organism>
<comment type="caution">
    <text evidence="1">The sequence shown here is derived from an EMBL/GenBank/DDBJ whole genome shotgun (WGS) entry which is preliminary data.</text>
</comment>
<dbReference type="Proteomes" id="UP000326396">
    <property type="component" value="Linkage Group LG4"/>
</dbReference>
<evidence type="ECO:0000313" key="2">
    <source>
        <dbReference type="Proteomes" id="UP000326396"/>
    </source>
</evidence>
<name>A0A5N6MWH6_9ASTR</name>
<proteinExistence type="predicted"/>
<sequence>MELRRRRNDGVCYGNGGGGGDRLEIVTAVAVEIVTEAETGTSVVEDAEVVDMAVETLVSSAEERFKTRREVKRTIMPSRARHVRLKPLILNGRLP</sequence>
<keyword evidence="2" id="KW-1185">Reference proteome</keyword>
<protein>
    <submittedName>
        <fullName evidence="1">Uncharacterized protein</fullName>
    </submittedName>
</protein>
<gene>
    <name evidence="1" type="ORF">E3N88_26835</name>
</gene>
<evidence type="ECO:0000313" key="1">
    <source>
        <dbReference type="EMBL" id="KAD4178244.1"/>
    </source>
</evidence>